<keyword evidence="3 6" id="KW-0812">Transmembrane</keyword>
<keyword evidence="5 6" id="KW-0472">Membrane</keyword>
<evidence type="ECO:0000256" key="2">
    <source>
        <dbReference type="ARBA" id="ARBA00022475"/>
    </source>
</evidence>
<evidence type="ECO:0000256" key="3">
    <source>
        <dbReference type="ARBA" id="ARBA00022692"/>
    </source>
</evidence>
<comment type="caution">
    <text evidence="7">The sequence shown here is derived from an EMBL/GenBank/DDBJ whole genome shotgun (WGS) entry which is preliminary data.</text>
</comment>
<name>A0A1J5S1G1_9ZZZZ</name>
<dbReference type="InterPro" id="IPR005744">
    <property type="entry name" value="Hy-lIII"/>
</dbReference>
<feature type="transmembrane region" description="Helical" evidence="6">
    <location>
        <begin position="176"/>
        <end position="195"/>
    </location>
</feature>
<keyword evidence="2" id="KW-1003">Cell membrane</keyword>
<proteinExistence type="predicted"/>
<dbReference type="GO" id="GO:0140911">
    <property type="term" value="F:pore-forming activity"/>
    <property type="evidence" value="ECO:0007669"/>
    <property type="project" value="InterPro"/>
</dbReference>
<dbReference type="EMBL" id="MLJW01000076">
    <property type="protein sequence ID" value="OIR02233.1"/>
    <property type="molecule type" value="Genomic_DNA"/>
</dbReference>
<evidence type="ECO:0000313" key="7">
    <source>
        <dbReference type="EMBL" id="OIR02233.1"/>
    </source>
</evidence>
<evidence type="ECO:0000256" key="4">
    <source>
        <dbReference type="ARBA" id="ARBA00022989"/>
    </source>
</evidence>
<keyword evidence="4 6" id="KW-1133">Transmembrane helix</keyword>
<gene>
    <name evidence="7" type="ORF">GALL_156050</name>
</gene>
<organism evidence="7">
    <name type="scientific">mine drainage metagenome</name>
    <dbReference type="NCBI Taxonomy" id="410659"/>
    <lineage>
        <taxon>unclassified sequences</taxon>
        <taxon>metagenomes</taxon>
        <taxon>ecological metagenomes</taxon>
    </lineage>
</organism>
<comment type="subcellular location">
    <subcellularLocation>
        <location evidence="1">Cell membrane</location>
        <topology evidence="1">Multi-pass membrane protein</topology>
    </subcellularLocation>
</comment>
<dbReference type="NCBIfam" id="TIGR01065">
    <property type="entry name" value="hlyIII"/>
    <property type="match status" value="1"/>
</dbReference>
<dbReference type="InterPro" id="IPR004254">
    <property type="entry name" value="AdipoR/HlyIII-related"/>
</dbReference>
<protein>
    <submittedName>
        <fullName evidence="7">Hemolysin-III related</fullName>
    </submittedName>
</protein>
<feature type="transmembrane region" description="Helical" evidence="6">
    <location>
        <begin position="97"/>
        <end position="115"/>
    </location>
</feature>
<sequence>MQEQTSNPADNPRKTHGRDQTLGEEIANSISHGAGAVASVVGAPFLILHALKLGDTGYLIGSVVFAATMIVLYLSSTLYHSFRPGRLKHIFRIIDHSAVYLLIAGTYTPFTLGVLYGAWGWTLLILIWSLALAGVMLKFLNRISRPVISTILYLLMGWLIIIAADPLYTRLPVSGLAWLVAGGLAYTAGTVFFILDSRLRYGHFIWHWFVLTGTTCHYFAVYWYAA</sequence>
<feature type="transmembrane region" description="Helical" evidence="6">
    <location>
        <begin position="204"/>
        <end position="225"/>
    </location>
</feature>
<dbReference type="GO" id="GO:0005886">
    <property type="term" value="C:plasma membrane"/>
    <property type="evidence" value="ECO:0007669"/>
    <property type="project" value="UniProtKB-SubCell"/>
</dbReference>
<dbReference type="PANTHER" id="PTHR20855">
    <property type="entry name" value="ADIPOR/PROGESTIN RECEPTOR-RELATED"/>
    <property type="match status" value="1"/>
</dbReference>
<evidence type="ECO:0000256" key="1">
    <source>
        <dbReference type="ARBA" id="ARBA00004651"/>
    </source>
</evidence>
<feature type="transmembrane region" description="Helical" evidence="6">
    <location>
        <begin position="121"/>
        <end position="140"/>
    </location>
</feature>
<dbReference type="PANTHER" id="PTHR20855:SF3">
    <property type="entry name" value="LD03007P"/>
    <property type="match status" value="1"/>
</dbReference>
<dbReference type="Pfam" id="PF03006">
    <property type="entry name" value="HlyIII"/>
    <property type="match status" value="1"/>
</dbReference>
<reference evidence="7" key="1">
    <citation type="submission" date="2016-10" db="EMBL/GenBank/DDBJ databases">
        <title>Sequence of Gallionella enrichment culture.</title>
        <authorList>
            <person name="Poehlein A."/>
            <person name="Muehling M."/>
            <person name="Daniel R."/>
        </authorList>
    </citation>
    <scope>NUCLEOTIDE SEQUENCE</scope>
</reference>
<accession>A0A1J5S1G1</accession>
<evidence type="ECO:0000256" key="5">
    <source>
        <dbReference type="ARBA" id="ARBA00023136"/>
    </source>
</evidence>
<feature type="transmembrane region" description="Helical" evidence="6">
    <location>
        <begin position="57"/>
        <end position="76"/>
    </location>
</feature>
<feature type="transmembrane region" description="Helical" evidence="6">
    <location>
        <begin position="147"/>
        <end position="164"/>
    </location>
</feature>
<feature type="transmembrane region" description="Helical" evidence="6">
    <location>
        <begin position="30"/>
        <end position="51"/>
    </location>
</feature>
<evidence type="ECO:0000256" key="6">
    <source>
        <dbReference type="SAM" id="Phobius"/>
    </source>
</evidence>
<dbReference type="AlphaFoldDB" id="A0A1J5S1G1"/>